<dbReference type="SUPFAM" id="SSF51735">
    <property type="entry name" value="NAD(P)-binding Rossmann-fold domains"/>
    <property type="match status" value="1"/>
</dbReference>
<dbReference type="InterPro" id="IPR008030">
    <property type="entry name" value="NmrA-like"/>
</dbReference>
<dbReference type="Proteomes" id="UP000001064">
    <property type="component" value="Unassembled WGS sequence"/>
</dbReference>
<name>F1A5B2_DICPU</name>
<dbReference type="OMA" id="YYMSNFT"/>
<dbReference type="InterPro" id="IPR051164">
    <property type="entry name" value="NmrA-like_oxidored"/>
</dbReference>
<dbReference type="STRING" id="5786.F1A5B2"/>
<dbReference type="VEuPathDB" id="AmoebaDB:DICPUDRAFT_159931"/>
<dbReference type="OrthoDB" id="10263513at2759"/>
<keyword evidence="2" id="KW-0521">NADP</keyword>
<evidence type="ECO:0000256" key="1">
    <source>
        <dbReference type="ARBA" id="ARBA00006328"/>
    </source>
</evidence>
<dbReference type="GeneID" id="10510580"/>
<protein>
    <recommendedName>
        <fullName evidence="4">NmrA-like domain-containing protein</fullName>
    </recommendedName>
</protein>
<dbReference type="Gene3D" id="3.40.50.720">
    <property type="entry name" value="NAD(P)-binding Rossmann-like Domain"/>
    <property type="match status" value="1"/>
</dbReference>
<evidence type="ECO:0000313" key="6">
    <source>
        <dbReference type="Proteomes" id="UP000001064"/>
    </source>
</evidence>
<dbReference type="GO" id="GO:0005840">
    <property type="term" value="C:ribosome"/>
    <property type="evidence" value="ECO:0007669"/>
    <property type="project" value="UniProtKB-KW"/>
</dbReference>
<dbReference type="Gene3D" id="3.90.25.10">
    <property type="entry name" value="UDP-galactose 4-epimerase, domain 1"/>
    <property type="match status" value="1"/>
</dbReference>
<dbReference type="KEGG" id="dpp:DICPUDRAFT_159931"/>
<dbReference type="Pfam" id="PF05368">
    <property type="entry name" value="NmrA"/>
    <property type="match status" value="1"/>
</dbReference>
<organism evidence="5 6">
    <name type="scientific">Dictyostelium purpureum</name>
    <name type="common">Slime mold</name>
    <dbReference type="NCBI Taxonomy" id="5786"/>
    <lineage>
        <taxon>Eukaryota</taxon>
        <taxon>Amoebozoa</taxon>
        <taxon>Evosea</taxon>
        <taxon>Eumycetozoa</taxon>
        <taxon>Dictyostelia</taxon>
        <taxon>Dictyosteliales</taxon>
        <taxon>Dictyosteliaceae</taxon>
        <taxon>Dictyostelium</taxon>
    </lineage>
</organism>
<dbReference type="eggNOG" id="KOG1767">
    <property type="taxonomic scope" value="Eukaryota"/>
</dbReference>
<sequence length="376" mass="41766">MSQKVVTVFPGTGKQGSAVVNALLKDGRYKVRALTRTPDSDTAKDLVKRGCQVVRCDISDSQDEIEKTFKGSDAVFLVTNFWSYWEKEFEYGAKAANAALAAGVKHFVFSSLASPSVISNGEISVPHYDLKYKIEVYARELSKKHPEFITSFIYAPFYMQNFNSFFKLQKCDDGTYSLDMPLDPNTKFPIDLGDVEDIGPIFIGIINNPTKYSGKTVVYSGSALTGDQIAQFLSKYTKVPVKFNYIPPEIFSKNPFEGADEIADMFRFYCKYGKSKQIQAAKAASKTSSSGSAGRKKWGKGRSKDKLNNAVLFDKETYAKLLKEIPTAKVITTAVVSERIKINGSLARRAIRELLSKGLIKQVIRSHGNGVYTKTN</sequence>
<evidence type="ECO:0000313" key="5">
    <source>
        <dbReference type="EMBL" id="EGC28618.1"/>
    </source>
</evidence>
<dbReference type="PANTHER" id="PTHR42748:SF4">
    <property type="entry name" value="NMRA-LIKE DOMAIN-CONTAINING PROTEIN-RELATED"/>
    <property type="match status" value="1"/>
</dbReference>
<gene>
    <name evidence="5" type="ORF">DICPUDRAFT_159931</name>
</gene>
<evidence type="ECO:0000256" key="2">
    <source>
        <dbReference type="ARBA" id="ARBA00022857"/>
    </source>
</evidence>
<dbReference type="FunFam" id="3.30.63.20:FF:000002">
    <property type="entry name" value="40S ribosomal protein S25"/>
    <property type="match status" value="1"/>
</dbReference>
<feature type="domain" description="NmrA-like" evidence="4">
    <location>
        <begin position="3"/>
        <end position="285"/>
    </location>
</feature>
<reference evidence="6" key="1">
    <citation type="journal article" date="2011" name="Genome Biol.">
        <title>Comparative genomics of the social amoebae Dictyostelium discoideum and Dictyostelium purpureum.</title>
        <authorList>
            <consortium name="US DOE Joint Genome Institute (JGI-PGF)"/>
            <person name="Sucgang R."/>
            <person name="Kuo A."/>
            <person name="Tian X."/>
            <person name="Salerno W."/>
            <person name="Parikh A."/>
            <person name="Feasley C.L."/>
            <person name="Dalin E."/>
            <person name="Tu H."/>
            <person name="Huang E."/>
            <person name="Barry K."/>
            <person name="Lindquist E."/>
            <person name="Shapiro H."/>
            <person name="Bruce D."/>
            <person name="Schmutz J."/>
            <person name="Salamov A."/>
            <person name="Fey P."/>
            <person name="Gaudet P."/>
            <person name="Anjard C."/>
            <person name="Babu M.M."/>
            <person name="Basu S."/>
            <person name="Bushmanova Y."/>
            <person name="van der Wel H."/>
            <person name="Katoh-Kurasawa M."/>
            <person name="Dinh C."/>
            <person name="Coutinho P.M."/>
            <person name="Saito T."/>
            <person name="Elias M."/>
            <person name="Schaap P."/>
            <person name="Kay R.R."/>
            <person name="Henrissat B."/>
            <person name="Eichinger L."/>
            <person name="Rivero F."/>
            <person name="Putnam N.H."/>
            <person name="West C.M."/>
            <person name="Loomis W.F."/>
            <person name="Chisholm R.L."/>
            <person name="Shaulsky G."/>
            <person name="Strassmann J.E."/>
            <person name="Queller D.C."/>
            <person name="Kuspa A."/>
            <person name="Grigoriev I.V."/>
        </authorList>
    </citation>
    <scope>NUCLEOTIDE SEQUENCE [LARGE SCALE GENOMIC DNA]</scope>
    <source>
        <strain evidence="6">QSDP1</strain>
    </source>
</reference>
<comment type="similarity">
    <text evidence="1">Belongs to the NmrA-type oxidoreductase family.</text>
</comment>
<evidence type="ECO:0000259" key="4">
    <source>
        <dbReference type="Pfam" id="PF05368"/>
    </source>
</evidence>
<dbReference type="RefSeq" id="XP_003294856.1">
    <property type="nucleotide sequence ID" value="XM_003294808.1"/>
</dbReference>
<dbReference type="GO" id="GO:0005634">
    <property type="term" value="C:nucleus"/>
    <property type="evidence" value="ECO:0000318"/>
    <property type="project" value="GO_Central"/>
</dbReference>
<accession>F1A5B2</accession>
<proteinExistence type="inferred from homology"/>
<dbReference type="GO" id="GO:1990904">
    <property type="term" value="C:ribonucleoprotein complex"/>
    <property type="evidence" value="ECO:0007669"/>
    <property type="project" value="UniProtKB-KW"/>
</dbReference>
<evidence type="ECO:0000256" key="3">
    <source>
        <dbReference type="SAM" id="MobiDB-lite"/>
    </source>
</evidence>
<keyword evidence="6" id="KW-1185">Reference proteome</keyword>
<dbReference type="Gene3D" id="3.30.63.20">
    <property type="match status" value="1"/>
</dbReference>
<dbReference type="InterPro" id="IPR036291">
    <property type="entry name" value="NAD(P)-bd_dom_sf"/>
</dbReference>
<dbReference type="EMBL" id="GL871584">
    <property type="protein sequence ID" value="EGC28618.1"/>
    <property type="molecule type" value="Genomic_DNA"/>
</dbReference>
<dbReference type="CDD" id="cd05251">
    <property type="entry name" value="NmrA_like_SDR_a"/>
    <property type="match status" value="1"/>
</dbReference>
<feature type="compositionally biased region" description="Low complexity" evidence="3">
    <location>
        <begin position="283"/>
        <end position="293"/>
    </location>
</feature>
<feature type="region of interest" description="Disordered" evidence="3">
    <location>
        <begin position="283"/>
        <end position="302"/>
    </location>
</feature>
<dbReference type="InParanoid" id="F1A5B2"/>
<dbReference type="PANTHER" id="PTHR42748">
    <property type="entry name" value="NITROGEN METABOLITE REPRESSION PROTEIN NMRA FAMILY MEMBER"/>
    <property type="match status" value="1"/>
</dbReference>
<dbReference type="AlphaFoldDB" id="F1A5B2"/>